<dbReference type="AlphaFoldDB" id="A0A9D2NNU3"/>
<name>A0A9D2NNU3_9FIRM</name>
<reference evidence="1" key="2">
    <citation type="submission" date="2021-04" db="EMBL/GenBank/DDBJ databases">
        <authorList>
            <person name="Gilroy R."/>
        </authorList>
    </citation>
    <scope>NUCLEOTIDE SEQUENCE</scope>
    <source>
        <strain evidence="1">CHK187-11901</strain>
    </source>
</reference>
<proteinExistence type="predicted"/>
<dbReference type="EMBL" id="DWWM01000005">
    <property type="protein sequence ID" value="HJC35702.1"/>
    <property type="molecule type" value="Genomic_DNA"/>
</dbReference>
<dbReference type="SUPFAM" id="SSF141694">
    <property type="entry name" value="AF2212/PG0164-like"/>
    <property type="match status" value="1"/>
</dbReference>
<dbReference type="InterPro" id="IPR037079">
    <property type="entry name" value="AF2212/PG0164-like_sf"/>
</dbReference>
<protein>
    <submittedName>
        <fullName evidence="1">DUF1905 domain-containing protein</fullName>
    </submittedName>
</protein>
<sequence>MRHENKKRYAFDATIHPASRKGGAYLVFPWDIHKEFGCGRVSVHATFDNVPYEGSIVNMGVKDDNGDSCYIIGIPKSIRSAIAKDIGDTVHVTIQKKEKL</sequence>
<accession>A0A9D2NNU3</accession>
<dbReference type="Proteomes" id="UP000823896">
    <property type="component" value="Unassembled WGS sequence"/>
</dbReference>
<evidence type="ECO:0000313" key="2">
    <source>
        <dbReference type="Proteomes" id="UP000823896"/>
    </source>
</evidence>
<organism evidence="1 2">
    <name type="scientific">Candidatus Merdibacter merdavium</name>
    <dbReference type="NCBI Taxonomy" id="2838692"/>
    <lineage>
        <taxon>Bacteria</taxon>
        <taxon>Bacillati</taxon>
        <taxon>Bacillota</taxon>
        <taxon>Erysipelotrichia</taxon>
        <taxon>Erysipelotrichales</taxon>
        <taxon>Erysipelotrichaceae</taxon>
        <taxon>Merdibacter</taxon>
    </lineage>
</organism>
<dbReference type="Gene3D" id="2.40.30.100">
    <property type="entry name" value="AF2212/PG0164-like"/>
    <property type="match status" value="1"/>
</dbReference>
<reference evidence="1" key="1">
    <citation type="journal article" date="2021" name="PeerJ">
        <title>Extensive microbial diversity within the chicken gut microbiome revealed by metagenomics and culture.</title>
        <authorList>
            <person name="Gilroy R."/>
            <person name="Ravi A."/>
            <person name="Getino M."/>
            <person name="Pursley I."/>
            <person name="Horton D.L."/>
            <person name="Alikhan N.F."/>
            <person name="Baker D."/>
            <person name="Gharbi K."/>
            <person name="Hall N."/>
            <person name="Watson M."/>
            <person name="Adriaenssens E.M."/>
            <person name="Foster-Nyarko E."/>
            <person name="Jarju S."/>
            <person name="Secka A."/>
            <person name="Antonio M."/>
            <person name="Oren A."/>
            <person name="Chaudhuri R.R."/>
            <person name="La Ragione R."/>
            <person name="Hildebrand F."/>
            <person name="Pallen M.J."/>
        </authorList>
    </citation>
    <scope>NUCLEOTIDE SEQUENCE</scope>
    <source>
        <strain evidence="1">CHK187-11901</strain>
    </source>
</reference>
<comment type="caution">
    <text evidence="1">The sequence shown here is derived from an EMBL/GenBank/DDBJ whole genome shotgun (WGS) entry which is preliminary data.</text>
</comment>
<dbReference type="InterPro" id="IPR015018">
    <property type="entry name" value="DUF1905"/>
</dbReference>
<dbReference type="Pfam" id="PF08922">
    <property type="entry name" value="DUF1905"/>
    <property type="match status" value="1"/>
</dbReference>
<evidence type="ECO:0000313" key="1">
    <source>
        <dbReference type="EMBL" id="HJC35702.1"/>
    </source>
</evidence>
<gene>
    <name evidence="1" type="ORF">H9702_01040</name>
</gene>